<dbReference type="GO" id="GO:0003700">
    <property type="term" value="F:DNA-binding transcription factor activity"/>
    <property type="evidence" value="ECO:0007669"/>
    <property type="project" value="InterPro"/>
</dbReference>
<organism evidence="4 6">
    <name type="scientific">Methylocystis rosea</name>
    <dbReference type="NCBI Taxonomy" id="173366"/>
    <lineage>
        <taxon>Bacteria</taxon>
        <taxon>Pseudomonadati</taxon>
        <taxon>Pseudomonadota</taxon>
        <taxon>Alphaproteobacteria</taxon>
        <taxon>Hyphomicrobiales</taxon>
        <taxon>Methylocystaceae</taxon>
        <taxon>Methylocystis</taxon>
    </lineage>
</organism>
<name>A0A3G8MBB6_9HYPH</name>
<dbReference type="RefSeq" id="WP_109026921.1">
    <property type="nucleotide sequence ID" value="NZ_CP034088.1"/>
</dbReference>
<dbReference type="SMART" id="SM00342">
    <property type="entry name" value="HTH_ARAC"/>
    <property type="match status" value="1"/>
</dbReference>
<dbReference type="InterPro" id="IPR052158">
    <property type="entry name" value="INH-QAR"/>
</dbReference>
<dbReference type="Gene3D" id="1.10.10.60">
    <property type="entry name" value="Homeodomain-like"/>
    <property type="match status" value="1"/>
</dbReference>
<dbReference type="Pfam" id="PF12833">
    <property type="entry name" value="HTH_18"/>
    <property type="match status" value="1"/>
</dbReference>
<evidence type="ECO:0000256" key="2">
    <source>
        <dbReference type="ARBA" id="ARBA00023163"/>
    </source>
</evidence>
<reference evidence="5 7" key="2">
    <citation type="journal article" date="2021" name="AMB Express">
        <title>Isolation and characterisation of Methylocystis spp. for poly-3-hydroxybutyrate production using waste methane feedstocks.</title>
        <authorList>
            <person name="Rumah B.L."/>
            <person name="Stead C.E."/>
            <person name="Claxton Stevens B.H."/>
            <person name="Minton N.P."/>
            <person name="Grosse-Honebrink A."/>
            <person name="Zhang Y."/>
        </authorList>
    </citation>
    <scope>NUCLEOTIDE SEQUENCE [LARGE SCALE GENOMIC DNA]</scope>
    <source>
        <strain evidence="5 7">BRCS1</strain>
        <plasmid evidence="5 7">unnamed2</plasmid>
    </source>
</reference>
<evidence type="ECO:0000313" key="7">
    <source>
        <dbReference type="Proteomes" id="UP000424673"/>
    </source>
</evidence>
<evidence type="ECO:0000313" key="4">
    <source>
        <dbReference type="EMBL" id="AZG79106.1"/>
    </source>
</evidence>
<dbReference type="KEGG" id="mros:EHO51_20165"/>
<keyword evidence="2" id="KW-0804">Transcription</keyword>
<keyword evidence="4" id="KW-0614">Plasmid</keyword>
<accession>A0A3G8MBB6</accession>
<dbReference type="Proteomes" id="UP000424673">
    <property type="component" value="Plasmid unnamed2"/>
</dbReference>
<geneLocation type="plasmid" evidence="6">
    <name>pgw6_2</name>
</geneLocation>
<dbReference type="EMBL" id="CP034088">
    <property type="protein sequence ID" value="AZG79106.1"/>
    <property type="molecule type" value="Genomic_DNA"/>
</dbReference>
<dbReference type="SUPFAM" id="SSF46689">
    <property type="entry name" value="Homeodomain-like"/>
    <property type="match status" value="1"/>
</dbReference>
<reference evidence="4 6" key="1">
    <citation type="submission" date="2018-11" db="EMBL/GenBank/DDBJ databases">
        <title>Genome squencing of methanotrophic bacteria isolated from alkaline groundwater in Korea.</title>
        <authorList>
            <person name="Nguyen L.N."/>
        </authorList>
    </citation>
    <scope>NUCLEOTIDE SEQUENCE [LARGE SCALE GENOMIC DNA]</scope>
    <source>
        <strain evidence="4 6">GW6</strain>
        <plasmid evidence="6">pgw6_2</plasmid>
        <plasmid evidence="4">pGW6_2</plasmid>
    </source>
</reference>
<dbReference type="Gene3D" id="3.40.50.880">
    <property type="match status" value="1"/>
</dbReference>
<dbReference type="AlphaFoldDB" id="A0A3G8MBB6"/>
<gene>
    <name evidence="4" type="ORF">EHO51_20165</name>
    <name evidence="5" type="ORF">F7D13_17360</name>
</gene>
<dbReference type="Pfam" id="PF01965">
    <property type="entry name" value="DJ-1_PfpI"/>
    <property type="match status" value="1"/>
</dbReference>
<sequence length="325" mass="35301">MEIVVLGFNGCLGAGFVGSVDMLKLSSLMISKEDNRQPFKTLTASFNGKPFEDSSGRALSVEKSVTAIKASSAIVVPGYLCDDNADFLSTPQIGTLAAWLRRQHALGALVCASCSGVFILGEAGLLDGRRCTTTWWRHDELKSRYPRADAIWGAPLIEDERIVTSGGPLSWVDLCLHVIRSLCGGDAAKIAADFAVVDTAPSTRSVYAPLSHFAAANAFLLEAEHVVRLAGEDPMTAQDLARALGMSSRTLNRRLKEATSETPKQFIDRVRFETARMLLETTKCSLKQLAASSGYSDAASFRRAFYRYSGMTPGAYRTQSRNRQT</sequence>
<dbReference type="InterPro" id="IPR029062">
    <property type="entry name" value="Class_I_gatase-like"/>
</dbReference>
<evidence type="ECO:0000313" key="6">
    <source>
        <dbReference type="Proteomes" id="UP000273982"/>
    </source>
</evidence>
<dbReference type="SUPFAM" id="SSF52317">
    <property type="entry name" value="Class I glutamine amidotransferase-like"/>
    <property type="match status" value="1"/>
</dbReference>
<dbReference type="Proteomes" id="UP000273982">
    <property type="component" value="Plasmid pGW6_2"/>
</dbReference>
<evidence type="ECO:0000259" key="3">
    <source>
        <dbReference type="PROSITE" id="PS01124"/>
    </source>
</evidence>
<keyword evidence="1" id="KW-0805">Transcription regulation</keyword>
<evidence type="ECO:0000313" key="5">
    <source>
        <dbReference type="EMBL" id="QGM95869.1"/>
    </source>
</evidence>
<keyword evidence="7" id="KW-1185">Reference proteome</keyword>
<dbReference type="InterPro" id="IPR018060">
    <property type="entry name" value="HTH_AraC"/>
</dbReference>
<dbReference type="GO" id="GO:0043565">
    <property type="term" value="F:sequence-specific DNA binding"/>
    <property type="evidence" value="ECO:0007669"/>
    <property type="project" value="InterPro"/>
</dbReference>
<evidence type="ECO:0000256" key="1">
    <source>
        <dbReference type="ARBA" id="ARBA00023015"/>
    </source>
</evidence>
<geneLocation type="plasmid" evidence="5 7">
    <name>unnamed2</name>
</geneLocation>
<dbReference type="PANTHER" id="PTHR43130">
    <property type="entry name" value="ARAC-FAMILY TRANSCRIPTIONAL REGULATOR"/>
    <property type="match status" value="1"/>
</dbReference>
<dbReference type="PROSITE" id="PS01124">
    <property type="entry name" value="HTH_ARAC_FAMILY_2"/>
    <property type="match status" value="1"/>
</dbReference>
<dbReference type="EMBL" id="CP044330">
    <property type="protein sequence ID" value="QGM95869.1"/>
    <property type="molecule type" value="Genomic_DNA"/>
</dbReference>
<feature type="domain" description="HTH araC/xylS-type" evidence="3">
    <location>
        <begin position="221"/>
        <end position="319"/>
    </location>
</feature>
<geneLocation type="plasmid" evidence="4">
    <name>pGW6_2</name>
</geneLocation>
<protein>
    <submittedName>
        <fullName evidence="4">Helix-turn-helix domain-containing protein</fullName>
    </submittedName>
</protein>
<dbReference type="InterPro" id="IPR009057">
    <property type="entry name" value="Homeodomain-like_sf"/>
</dbReference>
<dbReference type="PANTHER" id="PTHR43130:SF11">
    <property type="entry name" value="TRANSCRIPTIONAL REGULATORY PROTEIN"/>
    <property type="match status" value="1"/>
</dbReference>
<proteinExistence type="predicted"/>
<dbReference type="InterPro" id="IPR002818">
    <property type="entry name" value="DJ-1/PfpI"/>
</dbReference>